<dbReference type="EMBL" id="JAEPRE010000117">
    <property type="protein sequence ID" value="KAG2232280.1"/>
    <property type="molecule type" value="Genomic_DNA"/>
</dbReference>
<reference evidence="1" key="1">
    <citation type="submission" date="2021-01" db="EMBL/GenBank/DDBJ databases">
        <title>Metabolic potential, ecology and presence of endohyphal bacteria is reflected in genomic diversity of Mucoromycotina.</title>
        <authorList>
            <person name="Muszewska A."/>
            <person name="Okrasinska A."/>
            <person name="Steczkiewicz K."/>
            <person name="Drgas O."/>
            <person name="Orlowska M."/>
            <person name="Perlinska-Lenart U."/>
            <person name="Aleksandrzak-Piekarczyk T."/>
            <person name="Szatraj K."/>
            <person name="Zielenkiewicz U."/>
            <person name="Pilsyk S."/>
            <person name="Malc E."/>
            <person name="Mieczkowski P."/>
            <person name="Kruszewska J.S."/>
            <person name="Biernat P."/>
            <person name="Pawlowska J."/>
        </authorList>
    </citation>
    <scope>NUCLEOTIDE SEQUENCE</scope>
    <source>
        <strain evidence="1">WA0000018081</strain>
    </source>
</reference>
<proteinExistence type="predicted"/>
<dbReference type="AlphaFoldDB" id="A0A8H7VT91"/>
<organism evidence="1 2">
    <name type="scientific">Thamnidium elegans</name>
    <dbReference type="NCBI Taxonomy" id="101142"/>
    <lineage>
        <taxon>Eukaryota</taxon>
        <taxon>Fungi</taxon>
        <taxon>Fungi incertae sedis</taxon>
        <taxon>Mucoromycota</taxon>
        <taxon>Mucoromycotina</taxon>
        <taxon>Mucoromycetes</taxon>
        <taxon>Mucorales</taxon>
        <taxon>Mucorineae</taxon>
        <taxon>Mucoraceae</taxon>
        <taxon>Thamnidium</taxon>
    </lineage>
</organism>
<comment type="caution">
    <text evidence="1">The sequence shown here is derived from an EMBL/GenBank/DDBJ whole genome shotgun (WGS) entry which is preliminary data.</text>
</comment>
<evidence type="ECO:0000313" key="1">
    <source>
        <dbReference type="EMBL" id="KAG2232280.1"/>
    </source>
</evidence>
<protein>
    <submittedName>
        <fullName evidence="1">Uncharacterized protein</fullName>
    </submittedName>
</protein>
<gene>
    <name evidence="1" type="ORF">INT48_001565</name>
</gene>
<name>A0A8H7VT91_9FUNG</name>
<keyword evidence="2" id="KW-1185">Reference proteome</keyword>
<accession>A0A8H7VT91</accession>
<dbReference type="Proteomes" id="UP000613177">
    <property type="component" value="Unassembled WGS sequence"/>
</dbReference>
<evidence type="ECO:0000313" key="2">
    <source>
        <dbReference type="Proteomes" id="UP000613177"/>
    </source>
</evidence>
<sequence length="128" mass="14877">MELNSKLNGWVKKDLKERRDVLEETLNDEVNISADEIVGSSLAETSRKRRIENFDSEQKLFKITANKKSYTMQSPRTIVVPNTPVIDDDKLCAITRKADLCFIFNKRFATEETIKEYNIINAQYSEIR</sequence>